<accession>A0ACC7NSU5</accession>
<sequence length="388" mass="42940">MPVFKLCLKIIQKNLPAISIYVVIFLVISTLITVSNVNQQTKGFNQTKAKIAFLAEESTPLVEGFKKELSRTAQLVELPDEKEKLQDALFFRDVTYILRIPAGFTESFLKGDGLQLQKTVVPGSVENAYVDLTVNQYWRLAALYAKNNSGITQQDTAQRVEQDMAVDTTVKLSNPEGKKDISQSFSVYYFNFLAYTLTSVLILGVSAIMIVFTNKDLSRRNFCSPLRTGSINLQFYLANLVFTGATWLLMTGACFIFDPKDSFTPNMIYLLLNSLVFTLCIASASFLIGNLVKSRNAISAIANVAALGPAFISGVFVPQEFIAGPVLRLASFTPTYWYVQANSKIGSLTDFSWSSLTPVFNNILITAGFAVAFFAISMVVAKRNRLRA</sequence>
<keyword evidence="2" id="KW-1185">Reference proteome</keyword>
<evidence type="ECO:0000313" key="1">
    <source>
        <dbReference type="EMBL" id="MFM9327230.1"/>
    </source>
</evidence>
<reference evidence="1" key="1">
    <citation type="submission" date="2024-12" db="EMBL/GenBank/DDBJ databases">
        <authorList>
            <person name="Wu N."/>
        </authorList>
    </citation>
    <scope>NUCLEOTIDE SEQUENCE</scope>
    <source>
        <strain evidence="1">P15</strain>
    </source>
</reference>
<gene>
    <name evidence="1" type="ORF">ACI1P1_02855</name>
</gene>
<dbReference type="Proteomes" id="UP001631969">
    <property type="component" value="Unassembled WGS sequence"/>
</dbReference>
<dbReference type="EMBL" id="JBJURJ010000002">
    <property type="protein sequence ID" value="MFM9327230.1"/>
    <property type="molecule type" value="Genomic_DNA"/>
</dbReference>
<organism evidence="1 2">
    <name type="scientific">Paenibacillus mesotrionivorans</name>
    <dbReference type="NCBI Taxonomy" id="3160968"/>
    <lineage>
        <taxon>Bacteria</taxon>
        <taxon>Bacillati</taxon>
        <taxon>Bacillota</taxon>
        <taxon>Bacilli</taxon>
        <taxon>Bacillales</taxon>
        <taxon>Paenibacillaceae</taxon>
        <taxon>Paenibacillus</taxon>
    </lineage>
</organism>
<name>A0ACC7NSU5_9BACL</name>
<protein>
    <submittedName>
        <fullName evidence="1">ABC transporter permease</fullName>
    </submittedName>
</protein>
<proteinExistence type="predicted"/>
<evidence type="ECO:0000313" key="2">
    <source>
        <dbReference type="Proteomes" id="UP001631969"/>
    </source>
</evidence>
<comment type="caution">
    <text evidence="1">The sequence shown here is derived from an EMBL/GenBank/DDBJ whole genome shotgun (WGS) entry which is preliminary data.</text>
</comment>